<dbReference type="InterPro" id="IPR012337">
    <property type="entry name" value="RNaseH-like_sf"/>
</dbReference>
<comment type="caution">
    <text evidence="2">The sequence shown here is derived from an EMBL/GenBank/DDBJ whole genome shotgun (WGS) entry which is preliminary data.</text>
</comment>
<proteinExistence type="predicted"/>
<dbReference type="RefSeq" id="WP_262566057.1">
    <property type="nucleotide sequence ID" value="NZ_JAPFCC010000001.1"/>
</dbReference>
<evidence type="ECO:0008006" key="4">
    <source>
        <dbReference type="Google" id="ProtNLM"/>
    </source>
</evidence>
<dbReference type="Proteomes" id="UP001209854">
    <property type="component" value="Unassembled WGS sequence"/>
</dbReference>
<evidence type="ECO:0000313" key="3">
    <source>
        <dbReference type="Proteomes" id="UP001209854"/>
    </source>
</evidence>
<reference evidence="2 3" key="1">
    <citation type="submission" date="2022-10" db="EMBL/GenBank/DDBJ databases">
        <title>High-quality genome sequences of two octocoral-associated bacteria, Endozoicomonas euniceicola EF212 and Endozoicomonas gorgoniicola PS125.</title>
        <authorList>
            <person name="Chiou Y.-J."/>
            <person name="Chen Y.-H."/>
        </authorList>
    </citation>
    <scope>NUCLEOTIDE SEQUENCE [LARGE SCALE GENOMIC DNA]</scope>
    <source>
        <strain evidence="2 3">PS125</strain>
    </source>
</reference>
<protein>
    <recommendedName>
        <fullName evidence="4">Integrase catalytic domain-containing protein</fullName>
    </recommendedName>
</protein>
<dbReference type="SUPFAM" id="SSF53098">
    <property type="entry name" value="Ribonuclease H-like"/>
    <property type="match status" value="1"/>
</dbReference>
<organism evidence="2 3">
    <name type="scientific">Endozoicomonas gorgoniicola</name>
    <dbReference type="NCBI Taxonomy" id="1234144"/>
    <lineage>
        <taxon>Bacteria</taxon>
        <taxon>Pseudomonadati</taxon>
        <taxon>Pseudomonadota</taxon>
        <taxon>Gammaproteobacteria</taxon>
        <taxon>Oceanospirillales</taxon>
        <taxon>Endozoicomonadaceae</taxon>
        <taxon>Endozoicomonas</taxon>
    </lineage>
</organism>
<gene>
    <name evidence="2" type="ORF">NX722_27795</name>
</gene>
<name>A0ABT3N408_9GAMM</name>
<dbReference type="Gene3D" id="3.30.420.10">
    <property type="entry name" value="Ribonuclease H-like superfamily/Ribonuclease H"/>
    <property type="match status" value="1"/>
</dbReference>
<evidence type="ECO:0000256" key="1">
    <source>
        <dbReference type="SAM" id="MobiDB-lite"/>
    </source>
</evidence>
<feature type="region of interest" description="Disordered" evidence="1">
    <location>
        <begin position="675"/>
        <end position="734"/>
    </location>
</feature>
<sequence length="758" mass="88391">MAEQIVVYENNLIGKVKEKDPNSDQVTVEEFEAIFRVLWRDDKKLYWINIADSSFPVEMDVEYVKAKIKSDYYRFVKFDPWIREINISVDTKVDTVDVANKKNKIRKLRDDRFKLIEPYIKNEPLIYTEEGRSSAYKDSKSSPKQLIKCFKLYWKRGKNLQSLLPDFNLCGIEKNKYKKKKKRGPGYKNKDITGISLDEEDYKIFNTFIADHIVDKGKGVAFTYGLMKEREYTYKEILDENDRIVRVKIGDDDRPSLDQFKKYYYKKRDAENREEDKIGKKSTKMNRRAKTGAISARGPGYNFVIDATVIDYYVRSHYPPYNLIGQPVFYIIIDVYTRFIVGWYMGLGQPSGESAIMALVSMASDKRTLLEQLGFDEDDHIEELCIIRGVPKVLTIDQAELRKNLTVNMTKNLGVTISEVTAKRPDWKGIVETRFNILQNWEEMYDPSRGSYNKKKYGDPDMRLKAIKTFDEIYLDFIRLIMMHNQLSIKNPFVLNNLAVMDGVSPRPYDLFRHGVESVSGYVRAYPEDIVKLNLLPRDNATVTDRGIKYKGLFYTPLMDSWEQLLVSSKPRKQAKRKPDNKIEICLDKRNIDYIYMPAENGMSYVKCVIQERCLREVQPILEEGISDKRSNSISGLTRFEWDDFLDVYASNKVSEKDQDDKILEKYDAILTKSAEKSAEQTKNLTRHSSNREFVTGAKDRKKQLAEEQSKANAFVLEDPENTSVTHEIEEDEDFEIDYSQHISAQMKKHSNPDEDNE</sequence>
<keyword evidence="3" id="KW-1185">Reference proteome</keyword>
<evidence type="ECO:0000313" key="2">
    <source>
        <dbReference type="EMBL" id="MCW7556369.1"/>
    </source>
</evidence>
<accession>A0ABT3N408</accession>
<dbReference type="EMBL" id="JAPFCC010000001">
    <property type="protein sequence ID" value="MCW7556369.1"/>
    <property type="molecule type" value="Genomic_DNA"/>
</dbReference>
<dbReference type="InterPro" id="IPR036397">
    <property type="entry name" value="RNaseH_sf"/>
</dbReference>